<evidence type="ECO:0000313" key="4">
    <source>
        <dbReference type="Proteomes" id="UP001303473"/>
    </source>
</evidence>
<dbReference type="InterPro" id="IPR027417">
    <property type="entry name" value="P-loop_NTPase"/>
</dbReference>
<dbReference type="PRINTS" id="PR00449">
    <property type="entry name" value="RASTRNSFRMNG"/>
</dbReference>
<dbReference type="GO" id="GO:0007165">
    <property type="term" value="P:signal transduction"/>
    <property type="evidence" value="ECO:0007669"/>
    <property type="project" value="InterPro"/>
</dbReference>
<dbReference type="GO" id="GO:0005525">
    <property type="term" value="F:GTP binding"/>
    <property type="evidence" value="ECO:0007669"/>
    <property type="project" value="UniProtKB-KW"/>
</dbReference>
<dbReference type="InterPro" id="IPR001806">
    <property type="entry name" value="Small_GTPase"/>
</dbReference>
<dbReference type="PANTHER" id="PTHR24070">
    <property type="entry name" value="RAS, DI-RAS, AND RHEB FAMILY MEMBERS OF SMALL GTPASE SUPERFAMILY"/>
    <property type="match status" value="1"/>
</dbReference>
<dbReference type="PROSITE" id="PS51421">
    <property type="entry name" value="RAS"/>
    <property type="match status" value="1"/>
</dbReference>
<proteinExistence type="predicted"/>
<dbReference type="NCBIfam" id="TIGR00231">
    <property type="entry name" value="small_GTP"/>
    <property type="match status" value="1"/>
</dbReference>
<dbReference type="Pfam" id="PF00071">
    <property type="entry name" value="Ras"/>
    <property type="match status" value="1"/>
</dbReference>
<keyword evidence="3" id="KW-0378">Hydrolase</keyword>
<comment type="caution">
    <text evidence="3">The sequence shown here is derived from an EMBL/GenBank/DDBJ whole genome shotgun (WGS) entry which is preliminary data.</text>
</comment>
<dbReference type="SMART" id="SM00173">
    <property type="entry name" value="RAS"/>
    <property type="match status" value="1"/>
</dbReference>
<evidence type="ECO:0000256" key="2">
    <source>
        <dbReference type="ARBA" id="ARBA00023134"/>
    </source>
</evidence>
<protein>
    <submittedName>
        <fullName evidence="3">P-loop containing nucleoside triphosphate hydrolase protein</fullName>
    </submittedName>
</protein>
<dbReference type="SMART" id="SM00174">
    <property type="entry name" value="RHO"/>
    <property type="match status" value="1"/>
</dbReference>
<dbReference type="GO" id="GO:0016020">
    <property type="term" value="C:membrane"/>
    <property type="evidence" value="ECO:0007669"/>
    <property type="project" value="InterPro"/>
</dbReference>
<keyword evidence="2" id="KW-0342">GTP-binding</keyword>
<name>A0AAN6MXC7_9PEZI</name>
<keyword evidence="4" id="KW-1185">Reference proteome</keyword>
<dbReference type="AlphaFoldDB" id="A0AAN6MXC7"/>
<dbReference type="InterPro" id="IPR005225">
    <property type="entry name" value="Small_GTP-bd"/>
</dbReference>
<reference evidence="4" key="1">
    <citation type="journal article" date="2023" name="Mol. Phylogenet. Evol.">
        <title>Genome-scale phylogeny and comparative genomics of the fungal order Sordariales.</title>
        <authorList>
            <person name="Hensen N."/>
            <person name="Bonometti L."/>
            <person name="Westerberg I."/>
            <person name="Brannstrom I.O."/>
            <person name="Guillou S."/>
            <person name="Cros-Aarteil S."/>
            <person name="Calhoun S."/>
            <person name="Haridas S."/>
            <person name="Kuo A."/>
            <person name="Mondo S."/>
            <person name="Pangilinan J."/>
            <person name="Riley R."/>
            <person name="LaButti K."/>
            <person name="Andreopoulos B."/>
            <person name="Lipzen A."/>
            <person name="Chen C."/>
            <person name="Yan M."/>
            <person name="Daum C."/>
            <person name="Ng V."/>
            <person name="Clum A."/>
            <person name="Steindorff A."/>
            <person name="Ohm R.A."/>
            <person name="Martin F."/>
            <person name="Silar P."/>
            <person name="Natvig D.O."/>
            <person name="Lalanne C."/>
            <person name="Gautier V."/>
            <person name="Ament-Velasquez S.L."/>
            <person name="Kruys A."/>
            <person name="Hutchinson M.I."/>
            <person name="Powell A.J."/>
            <person name="Barry K."/>
            <person name="Miller A.N."/>
            <person name="Grigoriev I.V."/>
            <person name="Debuchy R."/>
            <person name="Gladieux P."/>
            <person name="Hiltunen Thoren M."/>
            <person name="Johannesson H."/>
        </authorList>
    </citation>
    <scope>NUCLEOTIDE SEQUENCE [LARGE SCALE GENOMIC DNA]</scope>
    <source>
        <strain evidence="4">CBS 340.73</strain>
    </source>
</reference>
<dbReference type="SUPFAM" id="SSF52540">
    <property type="entry name" value="P-loop containing nucleoside triphosphate hydrolases"/>
    <property type="match status" value="1"/>
</dbReference>
<dbReference type="Proteomes" id="UP001303473">
    <property type="component" value="Unassembled WGS sequence"/>
</dbReference>
<sequence length="198" mass="22215">MHEESLCSPSDVHTSLSAQKGTEEYSLVLLGDSGVGKTAIVSRILGKDFQEHTRPTVEDLWQIDLKIEEQRCKLKLLDTNGEEAVAKAAIWTENQDGILLVYSVTSRKSFEVIKTLYAKITRNGTIRPPLVILVANKDDCEEGRQVSQRDLLTLAVDLKCPLVETSAKREDATGGVRHLVKHLRRQRRNRDDLRPASN</sequence>
<dbReference type="Gene3D" id="3.40.50.300">
    <property type="entry name" value="P-loop containing nucleotide triphosphate hydrolases"/>
    <property type="match status" value="1"/>
</dbReference>
<dbReference type="GO" id="GO:0003924">
    <property type="term" value="F:GTPase activity"/>
    <property type="evidence" value="ECO:0007669"/>
    <property type="project" value="InterPro"/>
</dbReference>
<keyword evidence="1" id="KW-0547">Nucleotide-binding</keyword>
<gene>
    <name evidence="3" type="ORF">QBC46DRAFT_274218</name>
</gene>
<dbReference type="EMBL" id="MU854012">
    <property type="protein sequence ID" value="KAK3934243.1"/>
    <property type="molecule type" value="Genomic_DNA"/>
</dbReference>
<dbReference type="SMART" id="SM00175">
    <property type="entry name" value="RAB"/>
    <property type="match status" value="1"/>
</dbReference>
<evidence type="ECO:0000313" key="3">
    <source>
        <dbReference type="EMBL" id="KAK3934243.1"/>
    </source>
</evidence>
<evidence type="ECO:0000256" key="1">
    <source>
        <dbReference type="ARBA" id="ARBA00022741"/>
    </source>
</evidence>
<dbReference type="InterPro" id="IPR020849">
    <property type="entry name" value="Small_GTPase_Ras-type"/>
</dbReference>
<organism evidence="3 4">
    <name type="scientific">Diplogelasinospora grovesii</name>
    <dbReference type="NCBI Taxonomy" id="303347"/>
    <lineage>
        <taxon>Eukaryota</taxon>
        <taxon>Fungi</taxon>
        <taxon>Dikarya</taxon>
        <taxon>Ascomycota</taxon>
        <taxon>Pezizomycotina</taxon>
        <taxon>Sordariomycetes</taxon>
        <taxon>Sordariomycetidae</taxon>
        <taxon>Sordariales</taxon>
        <taxon>Diplogelasinosporaceae</taxon>
        <taxon>Diplogelasinospora</taxon>
    </lineage>
</organism>
<accession>A0AAN6MXC7</accession>
<dbReference type="PROSITE" id="PS51419">
    <property type="entry name" value="RAB"/>
    <property type="match status" value="1"/>
</dbReference>